<dbReference type="Gene3D" id="1.10.357.40">
    <property type="entry name" value="YbiA-like"/>
    <property type="match status" value="1"/>
</dbReference>
<feature type="domain" description="NADAR" evidence="1">
    <location>
        <begin position="28"/>
        <end position="179"/>
    </location>
</feature>
<reference evidence="3" key="1">
    <citation type="journal article" date="2022" name="Microb. Genom.">
        <title>A global pangenome for the wheat fungal pathogen Pyrenophora tritici-repentis and prediction of effector protein structural homology.</title>
        <authorList>
            <person name="Moolhuijzen P.M."/>
            <person name="See P.T."/>
            <person name="Shi G."/>
            <person name="Powell H.R."/>
            <person name="Cockram J."/>
            <person name="Jorgensen L.N."/>
            <person name="Benslimane H."/>
            <person name="Strelkov S.E."/>
            <person name="Turner J."/>
            <person name="Liu Z."/>
            <person name="Moffat C.S."/>
        </authorList>
    </citation>
    <scope>NUCLEOTIDE SEQUENCE [LARGE SCALE GENOMIC DNA]</scope>
</reference>
<dbReference type="OrthoDB" id="206452at2759"/>
<keyword evidence="3" id="KW-1185">Reference proteome</keyword>
<dbReference type="Proteomes" id="UP000249757">
    <property type="component" value="Unassembled WGS sequence"/>
</dbReference>
<protein>
    <submittedName>
        <fullName evidence="2">DUF1768 domain containing protein</fullName>
    </submittedName>
</protein>
<proteinExistence type="predicted"/>
<dbReference type="OMA" id="WMMAAKA"/>
<evidence type="ECO:0000313" key="2">
    <source>
        <dbReference type="EMBL" id="KAI1519471.1"/>
    </source>
</evidence>
<dbReference type="NCBIfam" id="TIGR02464">
    <property type="entry name" value="ribofla_fusion"/>
    <property type="match status" value="1"/>
</dbReference>
<organism evidence="2 3">
    <name type="scientific">Pyrenophora tritici-repentis</name>
    <dbReference type="NCBI Taxonomy" id="45151"/>
    <lineage>
        <taxon>Eukaryota</taxon>
        <taxon>Fungi</taxon>
        <taxon>Dikarya</taxon>
        <taxon>Ascomycota</taxon>
        <taxon>Pezizomycotina</taxon>
        <taxon>Dothideomycetes</taxon>
        <taxon>Pleosporomycetidae</taxon>
        <taxon>Pleosporales</taxon>
        <taxon>Pleosporineae</taxon>
        <taxon>Pleosporaceae</taxon>
        <taxon>Pyrenophora</taxon>
    </lineage>
</organism>
<dbReference type="CDD" id="cd15457">
    <property type="entry name" value="NADAR"/>
    <property type="match status" value="1"/>
</dbReference>
<dbReference type="InterPro" id="IPR012816">
    <property type="entry name" value="NADAR"/>
</dbReference>
<evidence type="ECO:0000259" key="1">
    <source>
        <dbReference type="Pfam" id="PF08719"/>
    </source>
</evidence>
<gene>
    <name evidence="2" type="ORF">Ptr86124_002599</name>
</gene>
<sequence>MPVNTISFAEHNAASKFTSSTSTTKPVFFWKPNSYLSQWYWSKFTVDGDTYATAEMWMMVQKARLFNDEKTAKQMLATTKPHEHKALGRQVKGFEARVWDQHKVQIVTQGNYHKFTISTDAENLRKMLLAMGERELVEASPVDRIWGIGFAEREAERMRHKWGQNLLGKALVKVRGSLRAEAKEKEGEKK</sequence>
<evidence type="ECO:0000313" key="3">
    <source>
        <dbReference type="Proteomes" id="UP000249757"/>
    </source>
</evidence>
<dbReference type="InterPro" id="IPR037238">
    <property type="entry name" value="YbiA-like_sf"/>
</dbReference>
<dbReference type="AlphaFoldDB" id="A0A2W1HRC7"/>
<dbReference type="Pfam" id="PF08719">
    <property type="entry name" value="NADAR"/>
    <property type="match status" value="1"/>
</dbReference>
<accession>A0A2W1HRC7</accession>
<name>A0A2W1HRC7_9PLEO</name>
<comment type="caution">
    <text evidence="2">The sequence shown here is derived from an EMBL/GenBank/DDBJ whole genome shotgun (WGS) entry which is preliminary data.</text>
</comment>
<dbReference type="EMBL" id="NRDI02000002">
    <property type="protein sequence ID" value="KAI1519471.1"/>
    <property type="molecule type" value="Genomic_DNA"/>
</dbReference>
<dbReference type="SUPFAM" id="SSF143990">
    <property type="entry name" value="YbiA-like"/>
    <property type="match status" value="1"/>
</dbReference>